<evidence type="ECO:0000256" key="1">
    <source>
        <dbReference type="SAM" id="Phobius"/>
    </source>
</evidence>
<keyword evidence="3" id="KW-1185">Reference proteome</keyword>
<comment type="caution">
    <text evidence="2">The sequence shown here is derived from an EMBL/GenBank/DDBJ whole genome shotgun (WGS) entry which is preliminary data.</text>
</comment>
<proteinExistence type="predicted"/>
<dbReference type="Proteomes" id="UP001194714">
    <property type="component" value="Unassembled WGS sequence"/>
</dbReference>
<keyword evidence="1" id="KW-1133">Transmembrane helix</keyword>
<gene>
    <name evidence="2" type="ORF">NEPTK9_000181</name>
</gene>
<evidence type="ECO:0000313" key="3">
    <source>
        <dbReference type="Proteomes" id="UP001194714"/>
    </source>
</evidence>
<reference evidence="2 3" key="1">
    <citation type="submission" date="2020-01" db="EMBL/GenBank/DDBJ databases">
        <title>Draft genome sequence of Cand. Neptunochlamydia vexilliferae K9.</title>
        <authorList>
            <person name="Schulz F."/>
            <person name="Koestlbacher S."/>
            <person name="Wascher F."/>
            <person name="Pizzetti I."/>
            <person name="Horn M."/>
        </authorList>
    </citation>
    <scope>NUCLEOTIDE SEQUENCE [LARGE SCALE GENOMIC DNA]</scope>
    <source>
        <strain evidence="2 3">K9</strain>
    </source>
</reference>
<dbReference type="RefSeq" id="WP_194846964.1">
    <property type="nucleotide sequence ID" value="NZ_JAAEJV010000002.1"/>
</dbReference>
<feature type="transmembrane region" description="Helical" evidence="1">
    <location>
        <begin position="75"/>
        <end position="94"/>
    </location>
</feature>
<organism evidence="2 3">
    <name type="scientific">Candidatus Neptunichlamydia vexilliferae</name>
    <dbReference type="NCBI Taxonomy" id="1651774"/>
    <lineage>
        <taxon>Bacteria</taxon>
        <taxon>Pseudomonadati</taxon>
        <taxon>Chlamydiota</taxon>
        <taxon>Chlamydiia</taxon>
        <taxon>Parachlamydiales</taxon>
        <taxon>Simkaniaceae</taxon>
        <taxon>Candidatus Neptunichlamydia</taxon>
    </lineage>
</organism>
<keyword evidence="1" id="KW-0472">Membrane</keyword>
<evidence type="ECO:0000313" key="2">
    <source>
        <dbReference type="EMBL" id="MBF5058682.1"/>
    </source>
</evidence>
<protein>
    <submittedName>
        <fullName evidence="2">Uncharacterized protein</fullName>
    </submittedName>
</protein>
<sequence length="132" mass="14009">MGVVIQKLALQGVGTTLLGGAFAYVGALGLRKVSWLQLKIPRSHIGMAMLAGGLTSAAVRILLVDTPARGNLKKIKLYETAFLAAIFFSTLFLMPRIAPHFKVETIITREAVPCAALVTAGAVFAYLFTSSS</sequence>
<keyword evidence="1" id="KW-0812">Transmembrane</keyword>
<feature type="transmembrane region" description="Helical" evidence="1">
    <location>
        <begin position="47"/>
        <end position="63"/>
    </location>
</feature>
<dbReference type="EMBL" id="JAAEJV010000002">
    <property type="protein sequence ID" value="MBF5058682.1"/>
    <property type="molecule type" value="Genomic_DNA"/>
</dbReference>
<feature type="transmembrane region" description="Helical" evidence="1">
    <location>
        <begin position="106"/>
        <end position="128"/>
    </location>
</feature>
<accession>A0ABS0AX15</accession>
<name>A0ABS0AX15_9BACT</name>